<dbReference type="Proteomes" id="UP001369815">
    <property type="component" value="Unassembled WGS sequence"/>
</dbReference>
<feature type="compositionally biased region" description="Low complexity" evidence="3">
    <location>
        <begin position="1408"/>
        <end position="1424"/>
    </location>
</feature>
<feature type="region of interest" description="Disordered" evidence="3">
    <location>
        <begin position="338"/>
        <end position="391"/>
    </location>
</feature>
<feature type="compositionally biased region" description="Polar residues" evidence="3">
    <location>
        <begin position="521"/>
        <end position="539"/>
    </location>
</feature>
<evidence type="ECO:0000313" key="6">
    <source>
        <dbReference type="Proteomes" id="UP001369815"/>
    </source>
</evidence>
<feature type="domain" description="Chromo" evidence="4">
    <location>
        <begin position="90"/>
        <end position="152"/>
    </location>
</feature>
<accession>A0AAX6MRC2</accession>
<dbReference type="CDD" id="cd00024">
    <property type="entry name" value="CD_CSD"/>
    <property type="match status" value="1"/>
</dbReference>
<gene>
    <name evidence="5" type="ORF">Daesc_004691</name>
</gene>
<feature type="compositionally biased region" description="Low complexity" evidence="3">
    <location>
        <begin position="285"/>
        <end position="295"/>
    </location>
</feature>
<dbReference type="Gene3D" id="2.40.50.40">
    <property type="match status" value="1"/>
</dbReference>
<dbReference type="InterPro" id="IPR038609">
    <property type="entry name" value="HDA1_su2/3_sf"/>
</dbReference>
<evidence type="ECO:0000259" key="4">
    <source>
        <dbReference type="PROSITE" id="PS50013"/>
    </source>
</evidence>
<comment type="subunit">
    <text evidence="1">Component of the NuA4 histone acetyltransferase complex.</text>
</comment>
<feature type="compositionally biased region" description="Basic residues" evidence="3">
    <location>
        <begin position="58"/>
        <end position="69"/>
    </location>
</feature>
<feature type="coiled-coil region" evidence="2">
    <location>
        <begin position="1222"/>
        <end position="1340"/>
    </location>
</feature>
<keyword evidence="2" id="KW-0175">Coiled coil</keyword>
<feature type="region of interest" description="Disordered" evidence="3">
    <location>
        <begin position="1382"/>
        <end position="1455"/>
    </location>
</feature>
<keyword evidence="6" id="KW-1185">Reference proteome</keyword>
<feature type="compositionally biased region" description="Basic and acidic residues" evidence="3">
    <location>
        <begin position="540"/>
        <end position="553"/>
    </location>
</feature>
<dbReference type="Gene3D" id="3.40.50.12360">
    <property type="match status" value="1"/>
</dbReference>
<dbReference type="PROSITE" id="PS50013">
    <property type="entry name" value="CHROMO_2"/>
    <property type="match status" value="1"/>
</dbReference>
<feature type="compositionally biased region" description="Basic and acidic residues" evidence="3">
    <location>
        <begin position="563"/>
        <end position="572"/>
    </location>
</feature>
<organism evidence="5 6">
    <name type="scientific">Daldinia eschscholtzii</name>
    <dbReference type="NCBI Taxonomy" id="292717"/>
    <lineage>
        <taxon>Eukaryota</taxon>
        <taxon>Fungi</taxon>
        <taxon>Dikarya</taxon>
        <taxon>Ascomycota</taxon>
        <taxon>Pezizomycotina</taxon>
        <taxon>Sordariomycetes</taxon>
        <taxon>Xylariomycetidae</taxon>
        <taxon>Xylariales</taxon>
        <taxon>Hypoxylaceae</taxon>
        <taxon>Daldinia</taxon>
    </lineage>
</organism>
<dbReference type="InterPro" id="IPR000953">
    <property type="entry name" value="Chromo/chromo_shadow_dom"/>
</dbReference>
<feature type="region of interest" description="Disordered" evidence="3">
    <location>
        <begin position="1076"/>
        <end position="1116"/>
    </location>
</feature>
<sequence>MAKDDNLGCSRGKLSLMSAEASESHILEEANPRDHQPQPQPLRQNRPSRTKEASKATSKNKNKTKKNKKLTQASAQGKSRSKHEAENDWFEIRDIIDEKLERGKLYYLVDWKGTDETGKPHEPSWVPKQNLTSLAIHDWMLRKARSKRTHDKTDVAIGDSHHSMSGFDTRDRDSVTTSSRDNRGHTKKRPLESQSSYDSKVGDEHPSKLPKLRLAGNQSAHYNSAGRDLGLSKGSGERQGKLSQDDPDTHPRNHIQAEAKPYKNRILIQLPRNPPFPPDQYMRIPTDSQQTASQQSPPPADAPAALVHESEVESQDQRTVPDSQEIYSALISDVHSSIPDDLSSFGASEPQGRATSASQQDGRPQEIEPLGHSTEIPSRQPDRPHIGNLGNVSTSTFLIGTVVGSTASGNSQSTIGKGNPRFLTQEGFDIDAVPPTSQPTSFASTQPHEFAWDEHISPTSDSQHNQAPAISNNSQAAQVVQPLNSQQGGLATYTDATFTVYDDPIVPDTVRRNAQDKHDPQISSQALSELDGNTRSTSFSEDHRSGLEPEPSRAHVPQGPQEKQVDFGDEPHTAQPLSASQRSVTPTNMDTDQPAPLSARERLRLVREREFAALDNLPSFREMSQARATSDNAGIASAAEPQAETHEPQVIQAPASRDISPLTPVNLASQSFLVPPLAAATNETSHDEHPLPIPEIIQPPVEQEKAAEPVLEENGHIETGYSTHEEDQPATLDPSALTLSIEHDMDVGPSIPAHDDLHTSLQVPDEFAMPHEEDDTPPDYPRKLLPYVPTGPNEYLVTLPFYNNCRPVYNDILRDNEELIREYNASFRVYPYRTPHPALVSKMNEMFSALFDICDLPPFMETTTTMTPAETTKHVVNTNAKFAFVAELLVNLADENSDKKILILSRPGKVMDFLGNLVEARGYRYIRSGLEIVGPSSAEHSLTVAVSSTLDNSLSIPEDIDVVIAFDHTYRPEILPRKVRDHAILLVLANICSIQHINMRISENIEPLERNNVLALSLVRAMRYIEDVDDSLIVRFHLAAETFCKYIQDPDDDDFYWEPYEVPEDVFEDLHAASSQSQISQPVLGAPGTDQLPGSRKRSHEGEDDDELSSKRPRVSQPTVITHVSHISDSLKGLIGDDPVDEPSRAVLSVSVGKLEKLSAKVVSLEAKLRESRAREKQFRQLSDRAKKEVDDYASTVKLVQEKYMIALKDRGTYEDQYYKAKEEALAASASLENKRREYDELKEKFVEQQKQLSAAHESLLESANPEVVKMARLEKELEEFKSKAQSLEKKTTLTNNELEYAKNAYQDASHRAAELQTENRALERQVEELSRKANDNTVKVNRIHAENESRELLRLLNEQKGIVRDRDLELSRLRDELRMLKENRRGTRQSSVPRSPRLSAFGVNSPRNGGRTTKGSSSSRGTSPAPVTGIFEAGGGAGTPVPNSRASHLRESRF</sequence>
<dbReference type="SUPFAM" id="SSF54160">
    <property type="entry name" value="Chromo domain-like"/>
    <property type="match status" value="1"/>
</dbReference>
<dbReference type="InterPro" id="IPR016197">
    <property type="entry name" value="Chromo-like_dom_sf"/>
</dbReference>
<comment type="caution">
    <text evidence="5">The sequence shown here is derived from an EMBL/GenBank/DDBJ whole genome shotgun (WGS) entry which is preliminary data.</text>
</comment>
<feature type="region of interest" description="Disordered" evidence="3">
    <location>
        <begin position="145"/>
        <end position="321"/>
    </location>
</feature>
<feature type="region of interest" description="Disordered" evidence="3">
    <location>
        <begin position="1"/>
        <end position="88"/>
    </location>
</feature>
<evidence type="ECO:0000256" key="1">
    <source>
        <dbReference type="ARBA" id="ARBA00011353"/>
    </source>
</evidence>
<feature type="region of interest" description="Disordered" evidence="3">
    <location>
        <begin position="512"/>
        <end position="595"/>
    </location>
</feature>
<feature type="compositionally biased region" description="Basic and acidic residues" evidence="3">
    <location>
        <begin position="235"/>
        <end position="261"/>
    </location>
</feature>
<feature type="compositionally biased region" description="Basic and acidic residues" evidence="3">
    <location>
        <begin position="151"/>
        <end position="184"/>
    </location>
</feature>
<reference evidence="5 6" key="1">
    <citation type="journal article" date="2024" name="Front Chem Biol">
        <title>Unveiling the potential of Daldinia eschscholtzii MFLUCC 19-0629 through bioactivity and bioinformatics studies for enhanced sustainable agriculture production.</title>
        <authorList>
            <person name="Brooks S."/>
            <person name="Weaver J.A."/>
            <person name="Klomchit A."/>
            <person name="Alharthi S.A."/>
            <person name="Onlamun T."/>
            <person name="Nurani R."/>
            <person name="Vong T.K."/>
            <person name="Alberti F."/>
            <person name="Greco C."/>
        </authorList>
    </citation>
    <scope>NUCLEOTIDE SEQUENCE [LARGE SCALE GENOMIC DNA]</scope>
    <source>
        <strain evidence="5">MFLUCC 19-0629</strain>
    </source>
</reference>
<feature type="compositionally biased region" description="Polar residues" evidence="3">
    <location>
        <begin position="353"/>
        <end position="362"/>
    </location>
</feature>
<dbReference type="GO" id="GO:0006338">
    <property type="term" value="P:chromatin remodeling"/>
    <property type="evidence" value="ECO:0007669"/>
    <property type="project" value="UniProtKB-ARBA"/>
</dbReference>
<evidence type="ECO:0000256" key="2">
    <source>
        <dbReference type="SAM" id="Coils"/>
    </source>
</evidence>
<name>A0AAX6MRC2_9PEZI</name>
<protein>
    <recommendedName>
        <fullName evidence="4">Chromo domain-containing protein</fullName>
    </recommendedName>
</protein>
<dbReference type="EMBL" id="JBANMG010000004">
    <property type="protein sequence ID" value="KAK6954722.1"/>
    <property type="molecule type" value="Genomic_DNA"/>
</dbReference>
<feature type="compositionally biased region" description="Polar residues" evidence="3">
    <location>
        <begin position="575"/>
        <end position="591"/>
    </location>
</feature>
<evidence type="ECO:0000313" key="5">
    <source>
        <dbReference type="EMBL" id="KAK6954722.1"/>
    </source>
</evidence>
<proteinExistence type="predicted"/>
<feature type="compositionally biased region" description="Basic and acidic residues" evidence="3">
    <location>
        <begin position="22"/>
        <end position="36"/>
    </location>
</feature>
<evidence type="ECO:0000256" key="3">
    <source>
        <dbReference type="SAM" id="MobiDB-lite"/>
    </source>
</evidence>